<protein>
    <recommendedName>
        <fullName evidence="11">DUF11 domain-containing protein</fullName>
    </recommendedName>
</protein>
<dbReference type="InterPro" id="IPR000209">
    <property type="entry name" value="Peptidase_S8/S53_dom"/>
</dbReference>
<dbReference type="Proteomes" id="UP000220922">
    <property type="component" value="Unassembled WGS sequence"/>
</dbReference>
<dbReference type="InterPro" id="IPR001434">
    <property type="entry name" value="OmcB-like_DUF11"/>
</dbReference>
<evidence type="ECO:0000256" key="1">
    <source>
        <dbReference type="ARBA" id="ARBA00011073"/>
    </source>
</evidence>
<feature type="domain" description="DUF11" evidence="8">
    <location>
        <begin position="933"/>
        <end position="1021"/>
    </location>
</feature>
<evidence type="ECO:0000256" key="2">
    <source>
        <dbReference type="ARBA" id="ARBA00022670"/>
    </source>
</evidence>
<dbReference type="PRINTS" id="PR00723">
    <property type="entry name" value="SUBTILISIN"/>
</dbReference>
<evidence type="ECO:0000256" key="4">
    <source>
        <dbReference type="ARBA" id="ARBA00022825"/>
    </source>
</evidence>
<feature type="active site" description="Charge relay system" evidence="5">
    <location>
        <position position="226"/>
    </location>
</feature>
<dbReference type="Gene3D" id="3.40.50.200">
    <property type="entry name" value="Peptidase S8/S53 domain"/>
    <property type="match status" value="1"/>
</dbReference>
<dbReference type="InterPro" id="IPR014756">
    <property type="entry name" value="Ig_E-set"/>
</dbReference>
<dbReference type="GO" id="GO:0004252">
    <property type="term" value="F:serine-type endopeptidase activity"/>
    <property type="evidence" value="ECO:0007669"/>
    <property type="project" value="UniProtKB-UniRule"/>
</dbReference>
<dbReference type="NCBIfam" id="TIGR01451">
    <property type="entry name" value="B_ant_repeat"/>
    <property type="match status" value="1"/>
</dbReference>
<dbReference type="InterPro" id="IPR023827">
    <property type="entry name" value="Peptidase_S8_Asp-AS"/>
</dbReference>
<comment type="similarity">
    <text evidence="1 5 6">Belongs to the peptidase S8 family.</text>
</comment>
<keyword evidence="4 5" id="KW-0720">Serine protease</keyword>
<dbReference type="InterPro" id="IPR050131">
    <property type="entry name" value="Peptidase_S8_subtilisin-like"/>
</dbReference>
<dbReference type="GO" id="GO:0006508">
    <property type="term" value="P:proteolysis"/>
    <property type="evidence" value="ECO:0007669"/>
    <property type="project" value="UniProtKB-KW"/>
</dbReference>
<keyword evidence="2 5" id="KW-0645">Protease</keyword>
<dbReference type="PROSITE" id="PS00138">
    <property type="entry name" value="SUBTILASE_SER"/>
    <property type="match status" value="1"/>
</dbReference>
<dbReference type="EMBL" id="LYXE01000085">
    <property type="protein sequence ID" value="PDV99054.1"/>
    <property type="molecule type" value="Genomic_DNA"/>
</dbReference>
<dbReference type="Pfam" id="PF01345">
    <property type="entry name" value="DUF11"/>
    <property type="match status" value="1"/>
</dbReference>
<feature type="active site" description="Charge relay system" evidence="5">
    <location>
        <position position="168"/>
    </location>
</feature>
<dbReference type="PROSITE" id="PS51892">
    <property type="entry name" value="SUBTILASE"/>
    <property type="match status" value="1"/>
</dbReference>
<dbReference type="InterPro" id="IPR047589">
    <property type="entry name" value="DUF11_rpt"/>
</dbReference>
<sequence>MKQALRLVVVLTMLLVLPLVLVSRLEAQAEAQLPIGNELRQALARYGEIPVLIELQVPAFAQVQQARTVDATEVNRLTRAIHTASDAVLARLGGHQVSQVKRFDAFPFLALIVDEAGLEALARDPAVLQLNLDVPVPPLMDETLPLIGANNAHFLNYTGSGWTVAVLDTGVQKTHPALFGKVIAEACYSSNVASQGASSLCPGGATSSTANNAGLNCASGITGCDHGTHVAGIVARVAPGAWLFPIQVFSRFTDGAGNTFCMDANRTSPCTLAYTSDQAKALDRVWVLHVTNPSINVAATNMSLGSGFHSAPCDNLTQYNEVRLAINQLRNVNVATVIAAGNSGYRNAMAAPACLTPAISVAASDKNDQIASFSNLSPLTTLIAPGTPILAPVPTSMTPIYQARGGTSMAAPHVAGAIATLKEAQPNATVPQIVTALTSSGPNLTDQRSGGFVTKRRLNTWSALCTLITCDSDDFRVIGANQTINGAINPAGDVDHYYYFGTVGQRLTIRMNRTSGSHDPYIELLSPTGFRVAFNDNGGGGVNALINGYLLPQSGMYQLRVRSMNNATGNYQIITSTQAEPLNPAPQISRFSPTSTAGTIFGADFWVAIYGNNFTPATQVRWNGQLRAKFYSSPTLIYIRVLGGDISLPWPRNAFISVENPTPGGGSVTRAFPIRDPFLGESKLLTPASGSSVSAGISHTFAISWTAPLTTTTWRDMQAMDLRLRNEEGEIAAWVRVVERANDQGGSFYRLLNASEEIIGEGLPGEAVSLVLTDTVTLDLATSQFTGSGLTAIMTPTLTFGPAAIGTYNVEFRVDTKSGEDDDPKVQEDVLGTFTVLPAGCEVAIAEVNLTGAATGLVDEVLVYNAAVSPVNASIPLTYTWTPEPATGQGFPNAAFRFAEAGNYLVSVQVENCGAFAAGIQPVQISSGASPELTITKRGPATAVPNQPFTYTLTIANQGATTATNLLVRDRLPTGATYVAGGAQVGDEVQWQIPALAGYGETTVVTVTVQATADLVNSDYRAEADDSVKAQGDITVTTRLVNAQILLTAVTTATLRYANEDQQSQIVVPGGAVVDDTVLTYVERAAPLDLGELTYAGRAFRLAGYQNNHPVHDPRLYETIVVSLSYDPTAIAGLDPATLTLRAWNGDRWQHDGISCTVKSEAQQLDCTLATPLLTDYVLVSASTGGSRTVYLPIILDRAGTLSKTAAITSITQSGSQYNVVFQTFGFTAQLPGDHVHFFFDTVPPEEAGMPGSGPWYVYGGPSPFTGYGIADRPVGATQMCILVANPDHSVILGSGNCVDLP</sequence>
<dbReference type="Gene3D" id="2.60.120.380">
    <property type="match status" value="1"/>
</dbReference>
<accession>A0A2H3KYJ3</accession>
<dbReference type="InterPro" id="IPR036852">
    <property type="entry name" value="Peptidase_S8/S53_dom_sf"/>
</dbReference>
<dbReference type="InterPro" id="IPR015500">
    <property type="entry name" value="Peptidase_S8_subtilisin-rel"/>
</dbReference>
<dbReference type="PANTHER" id="PTHR43806">
    <property type="entry name" value="PEPTIDASE S8"/>
    <property type="match status" value="1"/>
</dbReference>
<dbReference type="PROSITE" id="PS00136">
    <property type="entry name" value="SUBTILASE_ASP"/>
    <property type="match status" value="1"/>
</dbReference>
<dbReference type="PANTHER" id="PTHR43806:SF11">
    <property type="entry name" value="CEREVISIN-RELATED"/>
    <property type="match status" value="1"/>
</dbReference>
<keyword evidence="3 5" id="KW-0378">Hydrolase</keyword>
<evidence type="ECO:0000256" key="5">
    <source>
        <dbReference type="PROSITE-ProRule" id="PRU01240"/>
    </source>
</evidence>
<organism evidence="9 10">
    <name type="scientific">Candidatus Chloroploca asiatica</name>
    <dbReference type="NCBI Taxonomy" id="1506545"/>
    <lineage>
        <taxon>Bacteria</taxon>
        <taxon>Bacillati</taxon>
        <taxon>Chloroflexota</taxon>
        <taxon>Chloroflexia</taxon>
        <taxon>Chloroflexales</taxon>
        <taxon>Chloroflexineae</taxon>
        <taxon>Oscillochloridaceae</taxon>
        <taxon>Candidatus Chloroploca</taxon>
    </lineage>
</organism>
<evidence type="ECO:0000313" key="9">
    <source>
        <dbReference type="EMBL" id="PDV99054.1"/>
    </source>
</evidence>
<name>A0A2H3KYJ3_9CHLR</name>
<dbReference type="Gene3D" id="2.60.40.10">
    <property type="entry name" value="Immunoglobulins"/>
    <property type="match status" value="1"/>
</dbReference>
<evidence type="ECO:0000256" key="6">
    <source>
        <dbReference type="RuleBase" id="RU003355"/>
    </source>
</evidence>
<dbReference type="SUPFAM" id="SSF81296">
    <property type="entry name" value="E set domains"/>
    <property type="match status" value="1"/>
</dbReference>
<comment type="caution">
    <text evidence="9">The sequence shown here is derived from an EMBL/GenBank/DDBJ whole genome shotgun (WGS) entry which is preliminary data.</text>
</comment>
<evidence type="ECO:0000313" key="10">
    <source>
        <dbReference type="Proteomes" id="UP000220922"/>
    </source>
</evidence>
<evidence type="ECO:0000259" key="7">
    <source>
        <dbReference type="Pfam" id="PF00082"/>
    </source>
</evidence>
<dbReference type="InterPro" id="IPR013783">
    <property type="entry name" value="Ig-like_fold"/>
</dbReference>
<feature type="active site" description="Charge relay system" evidence="5">
    <location>
        <position position="408"/>
    </location>
</feature>
<dbReference type="SUPFAM" id="SSF52743">
    <property type="entry name" value="Subtilisin-like"/>
    <property type="match status" value="1"/>
</dbReference>
<dbReference type="RefSeq" id="WP_097652551.1">
    <property type="nucleotide sequence ID" value="NZ_LYXE01000085.1"/>
</dbReference>
<dbReference type="OrthoDB" id="9798386at2"/>
<proteinExistence type="inferred from homology"/>
<evidence type="ECO:0000259" key="8">
    <source>
        <dbReference type="Pfam" id="PF01345"/>
    </source>
</evidence>
<feature type="domain" description="Peptidase S8/S53" evidence="7">
    <location>
        <begin position="159"/>
        <end position="444"/>
    </location>
</feature>
<keyword evidence="10" id="KW-1185">Reference proteome</keyword>
<dbReference type="InterPro" id="IPR023828">
    <property type="entry name" value="Peptidase_S8_Ser-AS"/>
</dbReference>
<evidence type="ECO:0000256" key="3">
    <source>
        <dbReference type="ARBA" id="ARBA00022801"/>
    </source>
</evidence>
<dbReference type="Pfam" id="PF00082">
    <property type="entry name" value="Peptidase_S8"/>
    <property type="match status" value="1"/>
</dbReference>
<evidence type="ECO:0008006" key="11">
    <source>
        <dbReference type="Google" id="ProtNLM"/>
    </source>
</evidence>
<gene>
    <name evidence="9" type="ORF">A9Q02_13920</name>
</gene>
<reference evidence="9 10" key="1">
    <citation type="submission" date="2016-05" db="EMBL/GenBank/DDBJ databases">
        <authorList>
            <person name="Lavstsen T."/>
            <person name="Jespersen J.S."/>
        </authorList>
    </citation>
    <scope>NUCLEOTIDE SEQUENCE [LARGE SCALE GENOMIC DNA]</scope>
    <source>
        <strain evidence="9 10">B7-9</strain>
    </source>
</reference>